<organism evidence="4 5">
    <name type="scientific">Paenibacillus agaridevorans</name>
    <dbReference type="NCBI Taxonomy" id="171404"/>
    <lineage>
        <taxon>Bacteria</taxon>
        <taxon>Bacillati</taxon>
        <taxon>Bacillota</taxon>
        <taxon>Bacilli</taxon>
        <taxon>Bacillales</taxon>
        <taxon>Paenibacillaceae</taxon>
        <taxon>Paenibacillus</taxon>
    </lineage>
</organism>
<evidence type="ECO:0000313" key="4">
    <source>
        <dbReference type="EMBL" id="GBG11379.1"/>
    </source>
</evidence>
<dbReference type="InterPro" id="IPR050248">
    <property type="entry name" value="Polysacc_deacetylase_ArnD"/>
</dbReference>
<dbReference type="InterPro" id="IPR011330">
    <property type="entry name" value="Glyco_hydro/deAcase_b/a-brl"/>
</dbReference>
<sequence>MLSENRYREECAFALTKWIVQTVFIVLGLGLAVWPVGGNRIDASPGAYHFGFKKSVNGSLPSIDEEGFKPVLSKNGALFLGDTTKKELFLTFDNGYENGYTPRILDVLKQKNVPALFFVTGHFVKDQPELLKRMAADGHLIGNHSWSHPDMTQLSESQIASELAKVKEQVEGLTGQQSMTFLRPPRGIFNDHVLAVSKRHGYTSVFWSIAYKDWDVNAQRGGAYAFEQVTKQLHPGAILLLHSVSKDNAEALGNIIDEARRQGYEFKGLDGQTGLNPSPINEFLPTE</sequence>
<dbReference type="SUPFAM" id="SSF88713">
    <property type="entry name" value="Glycoside hydrolase/deacetylase"/>
    <property type="match status" value="1"/>
</dbReference>
<feature type="transmembrane region" description="Helical" evidence="2">
    <location>
        <begin position="12"/>
        <end position="34"/>
    </location>
</feature>
<keyword evidence="2" id="KW-0472">Membrane</keyword>
<comment type="caution">
    <text evidence="4">The sequence shown here is derived from an EMBL/GenBank/DDBJ whole genome shotgun (WGS) entry which is preliminary data.</text>
</comment>
<dbReference type="AlphaFoldDB" id="A0A2R5F0D5"/>
<dbReference type="NCBIfam" id="TIGR02884">
    <property type="entry name" value="spore_pdaA"/>
    <property type="match status" value="1"/>
</dbReference>
<dbReference type="GO" id="GO:0016020">
    <property type="term" value="C:membrane"/>
    <property type="evidence" value="ECO:0007669"/>
    <property type="project" value="TreeGrafter"/>
</dbReference>
<keyword evidence="2" id="KW-1133">Transmembrane helix</keyword>
<dbReference type="CDD" id="cd10948">
    <property type="entry name" value="CE4_BsPdaA_like"/>
    <property type="match status" value="1"/>
</dbReference>
<dbReference type="Gene3D" id="3.20.20.370">
    <property type="entry name" value="Glycoside hydrolase/deacetylase"/>
    <property type="match status" value="1"/>
</dbReference>
<evidence type="ECO:0000256" key="1">
    <source>
        <dbReference type="SAM" id="MobiDB-lite"/>
    </source>
</evidence>
<feature type="region of interest" description="Disordered" evidence="1">
    <location>
        <begin position="267"/>
        <end position="287"/>
    </location>
</feature>
<dbReference type="InterPro" id="IPR014235">
    <property type="entry name" value="Spore_PdaA"/>
</dbReference>
<evidence type="ECO:0000259" key="3">
    <source>
        <dbReference type="PROSITE" id="PS51677"/>
    </source>
</evidence>
<proteinExistence type="predicted"/>
<dbReference type="Proteomes" id="UP000245202">
    <property type="component" value="Unassembled WGS sequence"/>
</dbReference>
<evidence type="ECO:0000313" key="5">
    <source>
        <dbReference type="Proteomes" id="UP000245202"/>
    </source>
</evidence>
<dbReference type="PANTHER" id="PTHR10587:SF78">
    <property type="entry name" value="PEPTIDOGLYCAN-N-ACETYLMURAMIC ACID DEACETYLASE PDAA"/>
    <property type="match status" value="1"/>
</dbReference>
<dbReference type="GO" id="GO:0016810">
    <property type="term" value="F:hydrolase activity, acting on carbon-nitrogen (but not peptide) bonds"/>
    <property type="evidence" value="ECO:0007669"/>
    <property type="project" value="InterPro"/>
</dbReference>
<dbReference type="RefSeq" id="WP_087571504.1">
    <property type="nucleotide sequence ID" value="NZ_BDQX01000398.1"/>
</dbReference>
<keyword evidence="5" id="KW-1185">Reference proteome</keyword>
<name>A0A2R5F0D5_9BACL</name>
<feature type="domain" description="NodB homology" evidence="3">
    <location>
        <begin position="86"/>
        <end position="267"/>
    </location>
</feature>
<dbReference type="InterPro" id="IPR002509">
    <property type="entry name" value="NODB_dom"/>
</dbReference>
<dbReference type="EMBL" id="BDQX01000398">
    <property type="protein sequence ID" value="GBG11379.1"/>
    <property type="molecule type" value="Genomic_DNA"/>
</dbReference>
<dbReference type="Pfam" id="PF01522">
    <property type="entry name" value="Polysacc_deac_1"/>
    <property type="match status" value="1"/>
</dbReference>
<protein>
    <submittedName>
        <fullName evidence="4">Putative delta-lactam-biosynthetic de-N-acetylase</fullName>
    </submittedName>
</protein>
<evidence type="ECO:0000256" key="2">
    <source>
        <dbReference type="SAM" id="Phobius"/>
    </source>
</evidence>
<gene>
    <name evidence="4" type="ORF">PAT3040_06191</name>
</gene>
<reference evidence="4 5" key="1">
    <citation type="submission" date="2017-08" db="EMBL/GenBank/DDBJ databases">
        <title>Substantial Increase in Enzyme Production by Combined Drug-Resistance Mutations in Paenibacillus agaridevorans.</title>
        <authorList>
            <person name="Tanaka Y."/>
            <person name="Funane K."/>
            <person name="Hosaka T."/>
            <person name="Shiwa Y."/>
            <person name="Fujita N."/>
            <person name="Miyazaki T."/>
            <person name="Yoshikawa H."/>
            <person name="Murakami K."/>
            <person name="Kasahara K."/>
            <person name="Inaoka T."/>
            <person name="Hiraga Y."/>
            <person name="Ochi K."/>
        </authorList>
    </citation>
    <scope>NUCLEOTIDE SEQUENCE [LARGE SCALE GENOMIC DNA]</scope>
    <source>
        <strain evidence="4 5">T-3040</strain>
    </source>
</reference>
<dbReference type="PANTHER" id="PTHR10587">
    <property type="entry name" value="GLYCOSYL TRANSFERASE-RELATED"/>
    <property type="match status" value="1"/>
</dbReference>
<dbReference type="GO" id="GO:0005975">
    <property type="term" value="P:carbohydrate metabolic process"/>
    <property type="evidence" value="ECO:0007669"/>
    <property type="project" value="InterPro"/>
</dbReference>
<keyword evidence="2" id="KW-0812">Transmembrane</keyword>
<dbReference type="PROSITE" id="PS51677">
    <property type="entry name" value="NODB"/>
    <property type="match status" value="1"/>
</dbReference>
<accession>A0A2R5F0D5</accession>